<dbReference type="SUPFAM" id="SSF56601">
    <property type="entry name" value="beta-lactamase/transpeptidase-like"/>
    <property type="match status" value="1"/>
</dbReference>
<name>A0A382WV96_9ZZZZ</name>
<organism evidence="1">
    <name type="scientific">marine metagenome</name>
    <dbReference type="NCBI Taxonomy" id="408172"/>
    <lineage>
        <taxon>unclassified sequences</taxon>
        <taxon>metagenomes</taxon>
        <taxon>ecological metagenomes</taxon>
    </lineage>
</organism>
<accession>A0A382WV96</accession>
<feature type="non-terminal residue" evidence="1">
    <location>
        <position position="274"/>
    </location>
</feature>
<reference evidence="1" key="1">
    <citation type="submission" date="2018-05" db="EMBL/GenBank/DDBJ databases">
        <authorList>
            <person name="Lanie J.A."/>
            <person name="Ng W.-L."/>
            <person name="Kazmierczak K.M."/>
            <person name="Andrzejewski T.M."/>
            <person name="Davidsen T.M."/>
            <person name="Wayne K.J."/>
            <person name="Tettelin H."/>
            <person name="Glass J.I."/>
            <person name="Rusch D."/>
            <person name="Podicherti R."/>
            <person name="Tsui H.-C.T."/>
            <person name="Winkler M.E."/>
        </authorList>
    </citation>
    <scope>NUCLEOTIDE SEQUENCE</scope>
</reference>
<dbReference type="Gene3D" id="3.40.710.10">
    <property type="entry name" value="DD-peptidase/beta-lactamase superfamily"/>
    <property type="match status" value="1"/>
</dbReference>
<dbReference type="AlphaFoldDB" id="A0A382WV96"/>
<dbReference type="InterPro" id="IPR012338">
    <property type="entry name" value="Beta-lactam/transpept-like"/>
</dbReference>
<evidence type="ECO:0008006" key="2">
    <source>
        <dbReference type="Google" id="ProtNLM"/>
    </source>
</evidence>
<protein>
    <recommendedName>
        <fullName evidence="2">Beta-lactamase-related domain-containing protein</fullName>
    </recommendedName>
</protein>
<gene>
    <name evidence="1" type="ORF">METZ01_LOCUS415651</name>
</gene>
<dbReference type="EMBL" id="UINC01162829">
    <property type="protein sequence ID" value="SVD62797.1"/>
    <property type="molecule type" value="Genomic_DNA"/>
</dbReference>
<sequence>RYHTVKGSNNPFNFQFDLREDAYIKQQMQTTPLLSYLLYEDGKIVIDEITPKNRFGDMFTDSSVYISMSMGKSIASSYLTGHAICDGKIESVDSRLNDWPILEDTLFHNQKLIDLLNMAAGDSAYVRNNQFVKSKVRNANDPSVESMMKNEFKGSKKSYAQYNYADTNPNLVLSYLLFKYGDADFKKLLDDVFMKKVRIRDEFIINKNLEAKGHEKSLFHTVYTSRYDYLRIAKAMLDDWQNDTCVGQYLKTIHERRIPKHGAQGTTGRVGMPR</sequence>
<feature type="non-terminal residue" evidence="1">
    <location>
        <position position="1"/>
    </location>
</feature>
<proteinExistence type="predicted"/>
<evidence type="ECO:0000313" key="1">
    <source>
        <dbReference type="EMBL" id="SVD62797.1"/>
    </source>
</evidence>